<protein>
    <submittedName>
        <fullName evidence="2">Uncharacterized protein</fullName>
    </submittedName>
</protein>
<feature type="transmembrane region" description="Helical" evidence="1">
    <location>
        <begin position="6"/>
        <end position="25"/>
    </location>
</feature>
<organism evidence="2 3">
    <name type="scientific">Cannabis sativa</name>
    <name type="common">Hemp</name>
    <name type="synonym">Marijuana</name>
    <dbReference type="NCBI Taxonomy" id="3483"/>
    <lineage>
        <taxon>Eukaryota</taxon>
        <taxon>Viridiplantae</taxon>
        <taxon>Streptophyta</taxon>
        <taxon>Embryophyta</taxon>
        <taxon>Tracheophyta</taxon>
        <taxon>Spermatophyta</taxon>
        <taxon>Magnoliopsida</taxon>
        <taxon>eudicotyledons</taxon>
        <taxon>Gunneridae</taxon>
        <taxon>Pentapetalae</taxon>
        <taxon>rosids</taxon>
        <taxon>fabids</taxon>
        <taxon>Rosales</taxon>
        <taxon>Cannabaceae</taxon>
        <taxon>Cannabis</taxon>
    </lineage>
</organism>
<dbReference type="EMBL" id="UZAU01000616">
    <property type="status" value="NOT_ANNOTATED_CDS"/>
    <property type="molecule type" value="Genomic_DNA"/>
</dbReference>
<accession>A0A803R709</accession>
<dbReference type="AlphaFoldDB" id="A0A803R709"/>
<reference evidence="2" key="2">
    <citation type="submission" date="2021-03" db="UniProtKB">
        <authorList>
            <consortium name="EnsemblPlants"/>
        </authorList>
    </citation>
    <scope>IDENTIFICATION</scope>
</reference>
<keyword evidence="1" id="KW-0472">Membrane</keyword>
<evidence type="ECO:0000313" key="2">
    <source>
        <dbReference type="EnsemblPlants" id="cds.novel_model_5847_5bd9a17a"/>
    </source>
</evidence>
<evidence type="ECO:0000313" key="3">
    <source>
        <dbReference type="Proteomes" id="UP000596661"/>
    </source>
</evidence>
<feature type="transmembrane region" description="Helical" evidence="1">
    <location>
        <begin position="37"/>
        <end position="68"/>
    </location>
</feature>
<reference evidence="2" key="1">
    <citation type="submission" date="2018-11" db="EMBL/GenBank/DDBJ databases">
        <authorList>
            <person name="Grassa J C."/>
        </authorList>
    </citation>
    <scope>NUCLEOTIDE SEQUENCE [LARGE SCALE GENOMIC DNA]</scope>
</reference>
<dbReference type="EnsemblPlants" id="novel_model_5847_5bd9a17a">
    <property type="protein sequence ID" value="cds.novel_model_5847_5bd9a17a"/>
    <property type="gene ID" value="novel_gene_3007_5bd9a17a"/>
</dbReference>
<keyword evidence="3" id="KW-1185">Reference proteome</keyword>
<sequence>MFWTPSIIFMFFVFCFLLLCFKYVCLSKAISFDFVILVYFVLVCLSSQTYVMVYFRLIMIFCNILVALNRN</sequence>
<name>A0A803R709_CANSA</name>
<dbReference type="Gramene" id="novel_model_5847_5bd9a17a">
    <property type="protein sequence ID" value="cds.novel_model_5847_5bd9a17a"/>
    <property type="gene ID" value="novel_gene_3007_5bd9a17a"/>
</dbReference>
<proteinExistence type="predicted"/>
<keyword evidence="1" id="KW-0812">Transmembrane</keyword>
<dbReference type="Proteomes" id="UP000596661">
    <property type="component" value="Chromosome 6"/>
</dbReference>
<evidence type="ECO:0000256" key="1">
    <source>
        <dbReference type="SAM" id="Phobius"/>
    </source>
</evidence>
<keyword evidence="1" id="KW-1133">Transmembrane helix</keyword>